<dbReference type="EMBL" id="JAJJMB010007130">
    <property type="protein sequence ID" value="KAI3931773.1"/>
    <property type="molecule type" value="Genomic_DNA"/>
</dbReference>
<keyword evidence="4" id="KW-0963">Cytoplasm</keyword>
<dbReference type="Pfam" id="PF01738">
    <property type="entry name" value="DLH"/>
    <property type="match status" value="1"/>
</dbReference>
<dbReference type="PANTHER" id="PTHR46812">
    <property type="entry name" value="CARBOXYMETHYLENEBUTENOLIDASE HOMOLOG"/>
    <property type="match status" value="1"/>
</dbReference>
<evidence type="ECO:0000256" key="3">
    <source>
        <dbReference type="ARBA" id="ARBA00014180"/>
    </source>
</evidence>
<gene>
    <name evidence="7" type="ORF">MKW98_012183</name>
</gene>
<dbReference type="InterPro" id="IPR029058">
    <property type="entry name" value="AB_hydrolase_fold"/>
</dbReference>
<evidence type="ECO:0000313" key="8">
    <source>
        <dbReference type="Proteomes" id="UP001202328"/>
    </source>
</evidence>
<dbReference type="SUPFAM" id="SSF53474">
    <property type="entry name" value="alpha/beta-Hydrolases"/>
    <property type="match status" value="1"/>
</dbReference>
<comment type="caution">
    <text evidence="7">The sequence shown here is derived from an EMBL/GenBank/DDBJ whole genome shotgun (WGS) entry which is preliminary data.</text>
</comment>
<evidence type="ECO:0000259" key="6">
    <source>
        <dbReference type="Pfam" id="PF01738"/>
    </source>
</evidence>
<accession>A0AAD4T1B6</accession>
<name>A0AAD4T1B6_9MAGN</name>
<evidence type="ECO:0000256" key="2">
    <source>
        <dbReference type="ARBA" id="ARBA00008456"/>
    </source>
</evidence>
<evidence type="ECO:0000313" key="7">
    <source>
        <dbReference type="EMBL" id="KAI3931773.1"/>
    </source>
</evidence>
<feature type="domain" description="Dienelactone hydrolase" evidence="6">
    <location>
        <begin position="95"/>
        <end position="294"/>
    </location>
</feature>
<dbReference type="GO" id="GO:0005829">
    <property type="term" value="C:cytosol"/>
    <property type="evidence" value="ECO:0007669"/>
    <property type="project" value="UniProtKB-SubCell"/>
</dbReference>
<comment type="similarity">
    <text evidence="2">Belongs to the dienelactone hydrolase family.</text>
</comment>
<dbReference type="Proteomes" id="UP001202328">
    <property type="component" value="Unassembled WGS sequence"/>
</dbReference>
<dbReference type="AlphaFoldDB" id="A0AAD4T1B6"/>
<keyword evidence="8" id="KW-1185">Reference proteome</keyword>
<evidence type="ECO:0000256" key="5">
    <source>
        <dbReference type="ARBA" id="ARBA00022801"/>
    </source>
</evidence>
<dbReference type="GO" id="GO:0016787">
    <property type="term" value="F:hydrolase activity"/>
    <property type="evidence" value="ECO:0007669"/>
    <property type="project" value="UniProtKB-KW"/>
</dbReference>
<comment type="subcellular location">
    <subcellularLocation>
        <location evidence="1">Cytoplasm</location>
        <location evidence="1">Cytosol</location>
    </subcellularLocation>
</comment>
<sequence>MGLASTLSISVPTQGNTNQLLFLSSRTNLSFSPFSSRRCSFSHKKGSYLTKNTSKFKVPCVQVKAEQELDDEACELVSGFELNLGEGTDSIRASLFKAVKNNNETGVLLLSDVFGFENSATRDFAYRVACNGYNVLVPDLFRGNPWSKHRPKDDYENWRAKQSLERVSADINLAAKWMVDEFIAAKMSKKLGIIGFSFGGGRILETLSQDQGSYFGTGACFYGTRINPSVADSINVPVLFISGDKDPLCLVELLHDLEKNIGRGSKVVVFEGRGHGFVHRPESQEEDEDADAAFSILRNWLHDGLVIKKE</sequence>
<reference evidence="7" key="1">
    <citation type="submission" date="2022-04" db="EMBL/GenBank/DDBJ databases">
        <title>A functionally conserved STORR gene fusion in Papaver species that diverged 16.8 million years ago.</title>
        <authorList>
            <person name="Catania T."/>
        </authorList>
    </citation>
    <scope>NUCLEOTIDE SEQUENCE</scope>
    <source>
        <strain evidence="7">S-188037</strain>
    </source>
</reference>
<dbReference type="InterPro" id="IPR002925">
    <property type="entry name" value="Dienelactn_hydro"/>
</dbReference>
<proteinExistence type="inferred from homology"/>
<dbReference type="GO" id="GO:0009507">
    <property type="term" value="C:chloroplast"/>
    <property type="evidence" value="ECO:0007669"/>
    <property type="project" value="TreeGrafter"/>
</dbReference>
<dbReference type="InterPro" id="IPR042946">
    <property type="entry name" value="CMBL"/>
</dbReference>
<dbReference type="Gene3D" id="3.40.50.1820">
    <property type="entry name" value="alpha/beta hydrolase"/>
    <property type="match status" value="1"/>
</dbReference>
<evidence type="ECO:0000256" key="4">
    <source>
        <dbReference type="ARBA" id="ARBA00022490"/>
    </source>
</evidence>
<organism evidence="7 8">
    <name type="scientific">Papaver atlanticum</name>
    <dbReference type="NCBI Taxonomy" id="357466"/>
    <lineage>
        <taxon>Eukaryota</taxon>
        <taxon>Viridiplantae</taxon>
        <taxon>Streptophyta</taxon>
        <taxon>Embryophyta</taxon>
        <taxon>Tracheophyta</taxon>
        <taxon>Spermatophyta</taxon>
        <taxon>Magnoliopsida</taxon>
        <taxon>Ranunculales</taxon>
        <taxon>Papaveraceae</taxon>
        <taxon>Papaveroideae</taxon>
        <taxon>Papaver</taxon>
    </lineage>
</organism>
<protein>
    <recommendedName>
        <fullName evidence="3">Carboxymethylenebutenolidase homolog</fullName>
    </recommendedName>
</protein>
<evidence type="ECO:0000256" key="1">
    <source>
        <dbReference type="ARBA" id="ARBA00004514"/>
    </source>
</evidence>
<dbReference type="PANTHER" id="PTHR46812:SF1">
    <property type="entry name" value="CARBOXYMETHYLENEBUTENOLIDASE HOMOLOG"/>
    <property type="match status" value="1"/>
</dbReference>
<keyword evidence="5" id="KW-0378">Hydrolase</keyword>